<keyword evidence="5 7" id="KW-0234">DNA repair</keyword>
<dbReference type="RefSeq" id="WP_379875329.1">
    <property type="nucleotide sequence ID" value="NZ_JBHUIP010000004.1"/>
</dbReference>
<dbReference type="InterPro" id="IPR003717">
    <property type="entry name" value="RecO"/>
</dbReference>
<gene>
    <name evidence="7 9" type="primary">recO</name>
    <name evidence="9" type="ORF">ACFSM5_05720</name>
</gene>
<evidence type="ECO:0000256" key="2">
    <source>
        <dbReference type="ARBA" id="ARBA00021310"/>
    </source>
</evidence>
<dbReference type="HAMAP" id="MF_00201">
    <property type="entry name" value="RecO"/>
    <property type="match status" value="1"/>
</dbReference>
<evidence type="ECO:0000256" key="5">
    <source>
        <dbReference type="ARBA" id="ARBA00023204"/>
    </source>
</evidence>
<keyword evidence="3 7" id="KW-0227">DNA damage</keyword>
<dbReference type="Gene3D" id="2.40.50.140">
    <property type="entry name" value="Nucleic acid-binding proteins"/>
    <property type="match status" value="1"/>
</dbReference>
<dbReference type="InterPro" id="IPR042242">
    <property type="entry name" value="RecO_C"/>
</dbReference>
<dbReference type="InterPro" id="IPR012340">
    <property type="entry name" value="NA-bd_OB-fold"/>
</dbReference>
<dbReference type="InterPro" id="IPR037278">
    <property type="entry name" value="ARFGAP/RecO"/>
</dbReference>
<dbReference type="NCBIfam" id="TIGR00613">
    <property type="entry name" value="reco"/>
    <property type="match status" value="1"/>
</dbReference>
<evidence type="ECO:0000313" key="10">
    <source>
        <dbReference type="Proteomes" id="UP001597295"/>
    </source>
</evidence>
<evidence type="ECO:0000256" key="3">
    <source>
        <dbReference type="ARBA" id="ARBA00022763"/>
    </source>
</evidence>
<dbReference type="Gene3D" id="1.20.1440.120">
    <property type="entry name" value="Recombination protein O, C-terminal domain"/>
    <property type="match status" value="1"/>
</dbReference>
<dbReference type="Pfam" id="PF11967">
    <property type="entry name" value="RecO_N"/>
    <property type="match status" value="1"/>
</dbReference>
<evidence type="ECO:0000256" key="1">
    <source>
        <dbReference type="ARBA" id="ARBA00007452"/>
    </source>
</evidence>
<evidence type="ECO:0000256" key="4">
    <source>
        <dbReference type="ARBA" id="ARBA00023172"/>
    </source>
</evidence>
<comment type="similarity">
    <text evidence="1 7">Belongs to the RecO family.</text>
</comment>
<dbReference type="Proteomes" id="UP001597295">
    <property type="component" value="Unassembled WGS sequence"/>
</dbReference>
<feature type="domain" description="DNA replication/recombination mediator RecO N-terminal" evidence="8">
    <location>
        <begin position="1"/>
        <end position="76"/>
    </location>
</feature>
<comment type="function">
    <text evidence="7">Involved in DNA repair and RecF pathway recombination.</text>
</comment>
<dbReference type="SUPFAM" id="SSF57863">
    <property type="entry name" value="ArfGap/RecO-like zinc finger"/>
    <property type="match status" value="1"/>
</dbReference>
<organism evidence="9 10">
    <name type="scientific">Lacibacterium aquatile</name>
    <dbReference type="NCBI Taxonomy" id="1168082"/>
    <lineage>
        <taxon>Bacteria</taxon>
        <taxon>Pseudomonadati</taxon>
        <taxon>Pseudomonadota</taxon>
        <taxon>Alphaproteobacteria</taxon>
        <taxon>Rhodospirillales</taxon>
        <taxon>Rhodospirillaceae</taxon>
    </lineage>
</organism>
<dbReference type="InterPro" id="IPR022572">
    <property type="entry name" value="DNA_rep/recomb_RecO_N"/>
</dbReference>
<evidence type="ECO:0000259" key="8">
    <source>
        <dbReference type="Pfam" id="PF11967"/>
    </source>
</evidence>
<dbReference type="Pfam" id="PF02565">
    <property type="entry name" value="RecO_C"/>
    <property type="match status" value="1"/>
</dbReference>
<dbReference type="SUPFAM" id="SSF50249">
    <property type="entry name" value="Nucleic acid-binding proteins"/>
    <property type="match status" value="1"/>
</dbReference>
<accession>A0ABW5DR49</accession>
<evidence type="ECO:0000256" key="7">
    <source>
        <dbReference type="HAMAP-Rule" id="MF_00201"/>
    </source>
</evidence>
<evidence type="ECO:0000313" key="9">
    <source>
        <dbReference type="EMBL" id="MFD2262379.1"/>
    </source>
</evidence>
<protein>
    <recommendedName>
        <fullName evidence="2 7">DNA repair protein RecO</fullName>
    </recommendedName>
    <alternativeName>
        <fullName evidence="6 7">Recombination protein O</fullName>
    </alternativeName>
</protein>
<dbReference type="PANTHER" id="PTHR33991">
    <property type="entry name" value="DNA REPAIR PROTEIN RECO"/>
    <property type="match status" value="1"/>
</dbReference>
<sequence length="244" mass="25895">MASWSDRGFVLASRPQGDNGLIVSVLTQDHGRVRGLVFGGRSVRKRGWFEPGSILSVTWATRTEGQRGRFTTAEPAGPGIAALLLDDRERLAVLASATALLEELLPEDQPIAGGFTELADLLVSLGTADWPAAYVRWEVALSATLGYGLDLSECAATGGNDHLAYVSPKTGRAVSAAAGEPYRDRLLPLPGFLLDPAAPVSAQQVVDGLTLTGYFLGLAANERDLPPARARLLERRALAAKHTL</sequence>
<dbReference type="EMBL" id="JBHUIP010000004">
    <property type="protein sequence ID" value="MFD2262379.1"/>
    <property type="molecule type" value="Genomic_DNA"/>
</dbReference>
<proteinExistence type="inferred from homology"/>
<reference evidence="10" key="1">
    <citation type="journal article" date="2019" name="Int. J. Syst. Evol. Microbiol.">
        <title>The Global Catalogue of Microorganisms (GCM) 10K type strain sequencing project: providing services to taxonomists for standard genome sequencing and annotation.</title>
        <authorList>
            <consortium name="The Broad Institute Genomics Platform"/>
            <consortium name="The Broad Institute Genome Sequencing Center for Infectious Disease"/>
            <person name="Wu L."/>
            <person name="Ma J."/>
        </authorList>
    </citation>
    <scope>NUCLEOTIDE SEQUENCE [LARGE SCALE GENOMIC DNA]</scope>
    <source>
        <strain evidence="10">CGMCC 1.19062</strain>
    </source>
</reference>
<name>A0ABW5DR49_9PROT</name>
<comment type="caution">
    <text evidence="9">The sequence shown here is derived from an EMBL/GenBank/DDBJ whole genome shotgun (WGS) entry which is preliminary data.</text>
</comment>
<keyword evidence="10" id="KW-1185">Reference proteome</keyword>
<dbReference type="PANTHER" id="PTHR33991:SF1">
    <property type="entry name" value="DNA REPAIR PROTEIN RECO"/>
    <property type="match status" value="1"/>
</dbReference>
<evidence type="ECO:0000256" key="6">
    <source>
        <dbReference type="ARBA" id="ARBA00033409"/>
    </source>
</evidence>
<keyword evidence="4 7" id="KW-0233">DNA recombination</keyword>